<comment type="caution">
    <text evidence="2">The sequence shown here is derived from an EMBL/GenBank/DDBJ whole genome shotgun (WGS) entry which is preliminary data.</text>
</comment>
<proteinExistence type="predicted"/>
<accession>A0A8S1NVA3</accession>
<gene>
    <name evidence="2" type="ORF">PPRIM_AZ9-3.1.T0870107</name>
</gene>
<dbReference type="Proteomes" id="UP000688137">
    <property type="component" value="Unassembled WGS sequence"/>
</dbReference>
<reference evidence="2" key="1">
    <citation type="submission" date="2021-01" db="EMBL/GenBank/DDBJ databases">
        <authorList>
            <consortium name="Genoscope - CEA"/>
            <person name="William W."/>
        </authorList>
    </citation>
    <scope>NUCLEOTIDE SEQUENCE</scope>
</reference>
<organism evidence="2 3">
    <name type="scientific">Paramecium primaurelia</name>
    <dbReference type="NCBI Taxonomy" id="5886"/>
    <lineage>
        <taxon>Eukaryota</taxon>
        <taxon>Sar</taxon>
        <taxon>Alveolata</taxon>
        <taxon>Ciliophora</taxon>
        <taxon>Intramacronucleata</taxon>
        <taxon>Oligohymenophorea</taxon>
        <taxon>Peniculida</taxon>
        <taxon>Parameciidae</taxon>
        <taxon>Paramecium</taxon>
    </lineage>
</organism>
<keyword evidence="3" id="KW-1185">Reference proteome</keyword>
<evidence type="ECO:0000256" key="1">
    <source>
        <dbReference type="SAM" id="MobiDB-lite"/>
    </source>
</evidence>
<evidence type="ECO:0000313" key="3">
    <source>
        <dbReference type="Proteomes" id="UP000688137"/>
    </source>
</evidence>
<dbReference type="EMBL" id="CAJJDM010000090">
    <property type="protein sequence ID" value="CAD8091054.1"/>
    <property type="molecule type" value="Genomic_DNA"/>
</dbReference>
<protein>
    <submittedName>
        <fullName evidence="2">Uncharacterized protein</fullName>
    </submittedName>
</protein>
<sequence>MFKFGKEKFTKKSLPKNFADQILNLEMEIELNDQIQIELIQDLISLYMEGVEYYESIKDRRHLYFQRKLNALMLKPSFINATTKYEESHKPKDDNQIKRAKFQEQTKRIELDLIYSQTESKEAQVKGIVDNHTNQVIKIETIIKNEIANQSDAFQMRLERRRRSKLTHSLSQPEIDLQSQKSGNSNKKKQIELHEQVVQIKQIIHEEDEIAANRKDSTLQKTQEKKWEIIHSSSIMQENKKRTNSLIQRRRSVFLTSKQITSIKRSWSCGATKHLEEEPPKNN</sequence>
<feature type="region of interest" description="Disordered" evidence="1">
    <location>
        <begin position="163"/>
        <end position="188"/>
    </location>
</feature>
<evidence type="ECO:0000313" key="2">
    <source>
        <dbReference type="EMBL" id="CAD8091054.1"/>
    </source>
</evidence>
<name>A0A8S1NVA3_PARPR</name>
<dbReference type="AlphaFoldDB" id="A0A8S1NVA3"/>